<evidence type="ECO:0000256" key="1">
    <source>
        <dbReference type="SAM" id="MobiDB-lite"/>
    </source>
</evidence>
<keyword evidence="3" id="KW-1185">Reference proteome</keyword>
<dbReference type="EMBL" id="JAYKXN010000005">
    <property type="protein sequence ID" value="KAK7284859.1"/>
    <property type="molecule type" value="Genomic_DNA"/>
</dbReference>
<comment type="caution">
    <text evidence="2">The sequence shown here is derived from an EMBL/GenBank/DDBJ whole genome shotgun (WGS) entry which is preliminary data.</text>
</comment>
<dbReference type="InterPro" id="IPR025322">
    <property type="entry name" value="PADRE_dom"/>
</dbReference>
<dbReference type="PANTHER" id="PTHR33148">
    <property type="entry name" value="PLASTID MOVEMENT IMPAIRED PROTEIN-RELATED"/>
    <property type="match status" value="1"/>
</dbReference>
<sequence>MGNCLVVRENENNVVRVMKTDGKILEYKTPIKVEEVLVEFSGHAVSESVPVMQYLEPNTKLLSGQLYYLVPLPPPSPKACKKVRFANPEVQDVHISKVVRIKLVISKQELEEMMQNGGFSVSKMLSLVHDEKGKDGEDLSQKSDDDVPQGWKPALESIPEAN</sequence>
<accession>A0AAN9IRT5</accession>
<evidence type="ECO:0000313" key="3">
    <source>
        <dbReference type="Proteomes" id="UP001359559"/>
    </source>
</evidence>
<organism evidence="2 3">
    <name type="scientific">Clitoria ternatea</name>
    <name type="common">Butterfly pea</name>
    <dbReference type="NCBI Taxonomy" id="43366"/>
    <lineage>
        <taxon>Eukaryota</taxon>
        <taxon>Viridiplantae</taxon>
        <taxon>Streptophyta</taxon>
        <taxon>Embryophyta</taxon>
        <taxon>Tracheophyta</taxon>
        <taxon>Spermatophyta</taxon>
        <taxon>Magnoliopsida</taxon>
        <taxon>eudicotyledons</taxon>
        <taxon>Gunneridae</taxon>
        <taxon>Pentapetalae</taxon>
        <taxon>rosids</taxon>
        <taxon>fabids</taxon>
        <taxon>Fabales</taxon>
        <taxon>Fabaceae</taxon>
        <taxon>Papilionoideae</taxon>
        <taxon>50 kb inversion clade</taxon>
        <taxon>NPAAA clade</taxon>
        <taxon>indigoferoid/millettioid clade</taxon>
        <taxon>Phaseoleae</taxon>
        <taxon>Clitoria</taxon>
    </lineage>
</organism>
<name>A0AAN9IRT5_CLITE</name>
<reference evidence="2 3" key="1">
    <citation type="submission" date="2024-01" db="EMBL/GenBank/DDBJ databases">
        <title>The genomes of 5 underutilized Papilionoideae crops provide insights into root nodulation and disease resistance.</title>
        <authorList>
            <person name="Yuan L."/>
        </authorList>
    </citation>
    <scope>NUCLEOTIDE SEQUENCE [LARGE SCALE GENOMIC DNA]</scope>
    <source>
        <strain evidence="2">LY-2023</strain>
        <tissue evidence="2">Leaf</tissue>
    </source>
</reference>
<proteinExistence type="predicted"/>
<gene>
    <name evidence="2" type="ORF">RJT34_19612</name>
</gene>
<dbReference type="PANTHER" id="PTHR33148:SF46">
    <property type="entry name" value="EMB|CAB85509.1"/>
    <property type="match status" value="1"/>
</dbReference>
<evidence type="ECO:0000313" key="2">
    <source>
        <dbReference type="EMBL" id="KAK7284859.1"/>
    </source>
</evidence>
<dbReference type="AlphaFoldDB" id="A0AAN9IRT5"/>
<dbReference type="Proteomes" id="UP001359559">
    <property type="component" value="Unassembled WGS sequence"/>
</dbReference>
<dbReference type="Pfam" id="PF14009">
    <property type="entry name" value="PADRE"/>
    <property type="match status" value="1"/>
</dbReference>
<feature type="region of interest" description="Disordered" evidence="1">
    <location>
        <begin position="130"/>
        <end position="162"/>
    </location>
</feature>
<protein>
    <submittedName>
        <fullName evidence="2">Uncharacterized protein</fullName>
    </submittedName>
</protein>
<feature type="compositionally biased region" description="Basic and acidic residues" evidence="1">
    <location>
        <begin position="130"/>
        <end position="145"/>
    </location>
</feature>